<reference evidence="1 2" key="1">
    <citation type="journal article" date="2018" name="Nat. Biotechnol.">
        <title>A standardized bacterial taxonomy based on genome phylogeny substantially revises the tree of life.</title>
        <authorList>
            <person name="Parks D.H."/>
            <person name="Chuvochina M."/>
            <person name="Waite D.W."/>
            <person name="Rinke C."/>
            <person name="Skarshewski A."/>
            <person name="Chaumeil P.A."/>
            <person name="Hugenholtz P."/>
        </authorList>
    </citation>
    <scope>NUCLEOTIDE SEQUENCE [LARGE SCALE GENOMIC DNA]</scope>
    <source>
        <strain evidence="1">UBA11306</strain>
    </source>
</reference>
<dbReference type="AlphaFoldDB" id="A0A3D4S7C2"/>
<proteinExistence type="predicted"/>
<gene>
    <name evidence="1" type="ORF">DIW15_03970</name>
</gene>
<dbReference type="RefSeq" id="WP_022796849.1">
    <property type="nucleotide sequence ID" value="NZ_JBQDSL010000034.1"/>
</dbReference>
<protein>
    <submittedName>
        <fullName evidence="1">Uncharacterized protein</fullName>
    </submittedName>
</protein>
<accession>A0A3D4S7C2</accession>
<dbReference type="Proteomes" id="UP000262195">
    <property type="component" value="Unassembled WGS sequence"/>
</dbReference>
<name>A0A3D4S7C2_9ENTE</name>
<evidence type="ECO:0000313" key="1">
    <source>
        <dbReference type="EMBL" id="HCS93851.1"/>
    </source>
</evidence>
<sequence length="71" mass="8276">MNSKMTNDKRKKDLLCHMRKTETNDIANLTSNVDNNNTVSSQKNVTPVTIEYLIKESMTQYHELLDKMSDR</sequence>
<comment type="caution">
    <text evidence="1">The sequence shown here is derived from an EMBL/GenBank/DDBJ whole genome shotgun (WGS) entry which is preliminary data.</text>
</comment>
<dbReference type="EMBL" id="DQHO01000025">
    <property type="protein sequence ID" value="HCS93851.1"/>
    <property type="molecule type" value="Genomic_DNA"/>
</dbReference>
<evidence type="ECO:0000313" key="2">
    <source>
        <dbReference type="Proteomes" id="UP000262195"/>
    </source>
</evidence>
<organism evidence="1 2">
    <name type="scientific">Bavariicoccus seileri</name>
    <dbReference type="NCBI Taxonomy" id="549685"/>
    <lineage>
        <taxon>Bacteria</taxon>
        <taxon>Bacillati</taxon>
        <taxon>Bacillota</taxon>
        <taxon>Bacilli</taxon>
        <taxon>Lactobacillales</taxon>
        <taxon>Enterococcaceae</taxon>
        <taxon>Bavariicoccus</taxon>
    </lineage>
</organism>